<reference evidence="1" key="1">
    <citation type="submission" date="2020-05" db="EMBL/GenBank/DDBJ databases">
        <authorList>
            <person name="Chiriac C."/>
            <person name="Salcher M."/>
            <person name="Ghai R."/>
            <person name="Kavagutti S V."/>
        </authorList>
    </citation>
    <scope>NUCLEOTIDE SEQUENCE</scope>
</reference>
<protein>
    <submittedName>
        <fullName evidence="1">Uncharacterized protein</fullName>
    </submittedName>
</protein>
<gene>
    <name evidence="1" type="ORF">UFOVP240_25</name>
</gene>
<name>A0A6J7WRU2_9CAUD</name>
<organism evidence="1">
    <name type="scientific">uncultured Caudovirales phage</name>
    <dbReference type="NCBI Taxonomy" id="2100421"/>
    <lineage>
        <taxon>Viruses</taxon>
        <taxon>Duplodnaviria</taxon>
        <taxon>Heunggongvirae</taxon>
        <taxon>Uroviricota</taxon>
        <taxon>Caudoviricetes</taxon>
        <taxon>Peduoviridae</taxon>
        <taxon>Maltschvirus</taxon>
        <taxon>Maltschvirus maltsch</taxon>
    </lineage>
</organism>
<accession>A0A6J7WRU2</accession>
<evidence type="ECO:0000313" key="1">
    <source>
        <dbReference type="EMBL" id="CAB5220711.1"/>
    </source>
</evidence>
<dbReference type="EMBL" id="LR798293">
    <property type="protein sequence ID" value="CAB5220711.1"/>
    <property type="molecule type" value="Genomic_DNA"/>
</dbReference>
<sequence length="44" mass="5228">MAHFSHSLIQAVREMVERHWDPIEIASKMRIDVEVIRQIIDLLT</sequence>
<proteinExistence type="predicted"/>